<accession>A0A5N8WDL2</accession>
<dbReference type="Gene3D" id="1.10.10.10">
    <property type="entry name" value="Winged helix-like DNA-binding domain superfamily/Winged helix DNA-binding domain"/>
    <property type="match status" value="1"/>
</dbReference>
<dbReference type="GO" id="GO:0006352">
    <property type="term" value="P:DNA-templated transcription initiation"/>
    <property type="evidence" value="ECO:0007669"/>
    <property type="project" value="InterPro"/>
</dbReference>
<dbReference type="SUPFAM" id="SSF88659">
    <property type="entry name" value="Sigma3 and sigma4 domains of RNA polymerase sigma factors"/>
    <property type="match status" value="1"/>
</dbReference>
<keyword evidence="2" id="KW-0805">Transcription regulation</keyword>
<dbReference type="OrthoDB" id="3869980at2"/>
<feature type="region of interest" description="Disordered" evidence="6">
    <location>
        <begin position="296"/>
        <end position="317"/>
    </location>
</feature>
<evidence type="ECO:0000256" key="4">
    <source>
        <dbReference type="ARBA" id="ARBA00023125"/>
    </source>
</evidence>
<feature type="region of interest" description="Disordered" evidence="6">
    <location>
        <begin position="1"/>
        <end position="39"/>
    </location>
</feature>
<feature type="compositionally biased region" description="Pro residues" evidence="6">
    <location>
        <begin position="1"/>
        <end position="10"/>
    </location>
</feature>
<dbReference type="InterPro" id="IPR013325">
    <property type="entry name" value="RNA_pol_sigma_r2"/>
</dbReference>
<dbReference type="Gene3D" id="1.10.1740.10">
    <property type="match status" value="1"/>
</dbReference>
<keyword evidence="5" id="KW-0804">Transcription</keyword>
<dbReference type="InterPro" id="IPR039425">
    <property type="entry name" value="RNA_pol_sigma-70-like"/>
</dbReference>
<evidence type="ECO:0000256" key="5">
    <source>
        <dbReference type="ARBA" id="ARBA00023163"/>
    </source>
</evidence>
<dbReference type="PANTHER" id="PTHR43133">
    <property type="entry name" value="RNA POLYMERASE ECF-TYPE SIGMA FACTO"/>
    <property type="match status" value="1"/>
</dbReference>
<dbReference type="GO" id="GO:0016987">
    <property type="term" value="F:sigma factor activity"/>
    <property type="evidence" value="ECO:0007669"/>
    <property type="project" value="UniProtKB-KW"/>
</dbReference>
<keyword evidence="3" id="KW-0731">Sigma factor</keyword>
<dbReference type="Proteomes" id="UP000326979">
    <property type="component" value="Unassembled WGS sequence"/>
</dbReference>
<protein>
    <submittedName>
        <fullName evidence="7">RNA polymerase subunit sigma-70</fullName>
    </submittedName>
</protein>
<comment type="similarity">
    <text evidence="1">Belongs to the sigma-70 factor family. ECF subfamily.</text>
</comment>
<comment type="caution">
    <text evidence="7">The sequence shown here is derived from an EMBL/GenBank/DDBJ whole genome shotgun (WGS) entry which is preliminary data.</text>
</comment>
<keyword evidence="4" id="KW-0238">DNA-binding</keyword>
<organism evidence="7 8">
    <name type="scientific">Streptomyces phyllanthi</name>
    <dbReference type="NCBI Taxonomy" id="1803180"/>
    <lineage>
        <taxon>Bacteria</taxon>
        <taxon>Bacillati</taxon>
        <taxon>Actinomycetota</taxon>
        <taxon>Actinomycetes</taxon>
        <taxon>Kitasatosporales</taxon>
        <taxon>Streptomycetaceae</taxon>
        <taxon>Streptomyces</taxon>
    </lineage>
</organism>
<evidence type="ECO:0000256" key="2">
    <source>
        <dbReference type="ARBA" id="ARBA00023015"/>
    </source>
</evidence>
<dbReference type="InterPro" id="IPR013324">
    <property type="entry name" value="RNA_pol_sigma_r3/r4-like"/>
</dbReference>
<gene>
    <name evidence="7" type="ORF">FNH04_34935</name>
</gene>
<dbReference type="RefSeq" id="WP_152789865.1">
    <property type="nucleotide sequence ID" value="NZ_BAABEQ010000003.1"/>
</dbReference>
<dbReference type="InterPro" id="IPR036388">
    <property type="entry name" value="WH-like_DNA-bd_sf"/>
</dbReference>
<keyword evidence="8" id="KW-1185">Reference proteome</keyword>
<dbReference type="SUPFAM" id="SSF88946">
    <property type="entry name" value="Sigma2 domain of RNA polymerase sigma factors"/>
    <property type="match status" value="1"/>
</dbReference>
<reference evidence="7 8" key="1">
    <citation type="submission" date="2019-07" db="EMBL/GenBank/DDBJ databases">
        <title>New species of Amycolatopsis and Streptomyces.</title>
        <authorList>
            <person name="Duangmal K."/>
            <person name="Teo W.F.A."/>
            <person name="Lipun K."/>
        </authorList>
    </citation>
    <scope>NUCLEOTIDE SEQUENCE [LARGE SCALE GENOMIC DNA]</scope>
    <source>
        <strain evidence="7 8">TISTR 2346</strain>
    </source>
</reference>
<dbReference type="AlphaFoldDB" id="A0A5N8WDL2"/>
<evidence type="ECO:0000256" key="1">
    <source>
        <dbReference type="ARBA" id="ARBA00010641"/>
    </source>
</evidence>
<dbReference type="PANTHER" id="PTHR43133:SF8">
    <property type="entry name" value="RNA POLYMERASE SIGMA FACTOR HI_1459-RELATED"/>
    <property type="match status" value="1"/>
</dbReference>
<dbReference type="GO" id="GO:0003677">
    <property type="term" value="F:DNA binding"/>
    <property type="evidence" value="ECO:0007669"/>
    <property type="project" value="UniProtKB-KW"/>
</dbReference>
<evidence type="ECO:0000256" key="6">
    <source>
        <dbReference type="SAM" id="MobiDB-lite"/>
    </source>
</evidence>
<evidence type="ECO:0000313" key="8">
    <source>
        <dbReference type="Proteomes" id="UP000326979"/>
    </source>
</evidence>
<sequence length="345" mass="36972">MRFSEPPTPAAEPSAGTPEPSANGSGPSVNGSGPSVNASGLSPRAVEWYELTPIEVPEPPPLPTGPLNAAQAFEALYTSCAPALVRQAHLLTGRRALARESVERAFQLAWQRWPEVAVDPDPTGWVRAAAHEYALSPWHCFRLTLRRPEPRSSPRLSAALEQQGVALTDYALIDVLRTLPPPYRRALVLYDGLGLGLPETAAETEASTPATAGRLMYAREAVAACLPELADPVELRRRLADAVTGEGPWVVRPGTPAAVRVRGERRARHWTHAAVAVTALLLGAIALTVHTAPDHYEPPVAKGTPIRGVPPRPALGPLSQEQLELRARLRSVLAGGPERLAPEIR</sequence>
<evidence type="ECO:0000256" key="3">
    <source>
        <dbReference type="ARBA" id="ARBA00023082"/>
    </source>
</evidence>
<evidence type="ECO:0000313" key="7">
    <source>
        <dbReference type="EMBL" id="MPY44916.1"/>
    </source>
</evidence>
<dbReference type="EMBL" id="VJZE01000379">
    <property type="protein sequence ID" value="MPY44916.1"/>
    <property type="molecule type" value="Genomic_DNA"/>
</dbReference>
<feature type="compositionally biased region" description="Low complexity" evidence="6">
    <location>
        <begin position="11"/>
        <end position="37"/>
    </location>
</feature>
<proteinExistence type="inferred from homology"/>
<name>A0A5N8WDL2_9ACTN</name>